<proteinExistence type="predicted"/>
<protein>
    <recommendedName>
        <fullName evidence="2">C2H2-type domain-containing protein</fullName>
    </recommendedName>
</protein>
<dbReference type="STRING" id="253628.A0A0D2AQW8"/>
<feature type="domain" description="C2H2-type" evidence="2">
    <location>
        <begin position="83"/>
        <end position="104"/>
    </location>
</feature>
<evidence type="ECO:0000256" key="1">
    <source>
        <dbReference type="SAM" id="MobiDB-lite"/>
    </source>
</evidence>
<feature type="region of interest" description="Disordered" evidence="1">
    <location>
        <begin position="224"/>
        <end position="252"/>
    </location>
</feature>
<evidence type="ECO:0000313" key="3">
    <source>
        <dbReference type="EMBL" id="KIW01564.1"/>
    </source>
</evidence>
<dbReference type="InterPro" id="IPR013087">
    <property type="entry name" value="Znf_C2H2_type"/>
</dbReference>
<sequence>MSRRRPVNSRDNGDDDGEDDHPKKRLRPDGPPNFVPDLRFACPYLKKDPKNTQLKPSCLQSGFPDIHRLKDHIYKYHKQPIYCPKCKETFDSRSDCDAHIEADHCQKRENVAFPGINSDQEKKLRDRMRIGKRSAYKTEKEKWIEIWKIIFPNDIDNIPSPYHVQRQQINQLTRFYRFALVNFERHTRPLLQEELVKHGPEILHIIREVLGQVYNEYVSEIWQNPETSSPTSSDHQNGNELRTMNTTNSTETIRETIEPIQISRPLDLSQNNIYEQRVAPSSSTKLFHPLHMFYSLKKQGLELSIPTPSFTNAQVTSLSQNCINGQKVALSSSTQSSADTKMPSLKQNHVNETGLVPSVSRPSPTATRMSSLIQNDMKKQDVVTLSSAQSSTDTSTSPFDDVQKEVLASQSSVPTEFTFKSQVDKSDLQNTSIEPSRFISSGEDGNQLAFSLANPFLGCDSQPQQNGEDDICLPEPLFDEEIFKEIIREIEANDAGWSPENMRLL</sequence>
<gene>
    <name evidence="3" type="ORF">PV09_07040</name>
</gene>
<accession>A0A0D2AQW8</accession>
<dbReference type="Gene3D" id="3.30.160.60">
    <property type="entry name" value="Classic Zinc Finger"/>
    <property type="match status" value="1"/>
</dbReference>
<dbReference type="PANTHER" id="PTHR38166:SF1">
    <property type="entry name" value="C2H2-TYPE DOMAIN-CONTAINING PROTEIN"/>
    <property type="match status" value="1"/>
</dbReference>
<dbReference type="InParanoid" id="A0A0D2AQW8"/>
<name>A0A0D2AQW8_9PEZI</name>
<dbReference type="PROSITE" id="PS00028">
    <property type="entry name" value="ZINC_FINGER_C2H2_1"/>
    <property type="match status" value="1"/>
</dbReference>
<feature type="region of interest" description="Disordered" evidence="1">
    <location>
        <begin position="1"/>
        <end position="34"/>
    </location>
</feature>
<dbReference type="GeneID" id="27315013"/>
<dbReference type="HOGENOM" id="CLU_539911_0_0_1"/>
<dbReference type="EMBL" id="KN847554">
    <property type="protein sequence ID" value="KIW01564.1"/>
    <property type="molecule type" value="Genomic_DNA"/>
</dbReference>
<dbReference type="OrthoDB" id="4161727at2759"/>
<dbReference type="Proteomes" id="UP000053259">
    <property type="component" value="Unassembled WGS sequence"/>
</dbReference>
<keyword evidence="4" id="KW-1185">Reference proteome</keyword>
<organism evidence="3 4">
    <name type="scientific">Verruconis gallopava</name>
    <dbReference type="NCBI Taxonomy" id="253628"/>
    <lineage>
        <taxon>Eukaryota</taxon>
        <taxon>Fungi</taxon>
        <taxon>Dikarya</taxon>
        <taxon>Ascomycota</taxon>
        <taxon>Pezizomycotina</taxon>
        <taxon>Dothideomycetes</taxon>
        <taxon>Pleosporomycetidae</taxon>
        <taxon>Venturiales</taxon>
        <taxon>Sympoventuriaceae</taxon>
        <taxon>Verruconis</taxon>
    </lineage>
</organism>
<reference evidence="3 4" key="1">
    <citation type="submission" date="2015-01" db="EMBL/GenBank/DDBJ databases">
        <title>The Genome Sequence of Ochroconis gallopava CBS43764.</title>
        <authorList>
            <consortium name="The Broad Institute Genomics Platform"/>
            <person name="Cuomo C."/>
            <person name="de Hoog S."/>
            <person name="Gorbushina A."/>
            <person name="Stielow B."/>
            <person name="Teixiera M."/>
            <person name="Abouelleil A."/>
            <person name="Chapman S.B."/>
            <person name="Priest M."/>
            <person name="Young S.K."/>
            <person name="Wortman J."/>
            <person name="Nusbaum C."/>
            <person name="Birren B."/>
        </authorList>
    </citation>
    <scope>NUCLEOTIDE SEQUENCE [LARGE SCALE GENOMIC DNA]</scope>
    <source>
        <strain evidence="3 4">CBS 43764</strain>
    </source>
</reference>
<dbReference type="RefSeq" id="XP_016211433.1">
    <property type="nucleotide sequence ID" value="XM_016360756.1"/>
</dbReference>
<dbReference type="VEuPathDB" id="FungiDB:PV09_07040"/>
<feature type="compositionally biased region" description="Polar residues" evidence="1">
    <location>
        <begin position="224"/>
        <end position="251"/>
    </location>
</feature>
<dbReference type="AlphaFoldDB" id="A0A0D2AQW8"/>
<evidence type="ECO:0000259" key="2">
    <source>
        <dbReference type="PROSITE" id="PS00028"/>
    </source>
</evidence>
<evidence type="ECO:0000313" key="4">
    <source>
        <dbReference type="Proteomes" id="UP000053259"/>
    </source>
</evidence>
<dbReference type="PANTHER" id="PTHR38166">
    <property type="entry name" value="C2H2-TYPE DOMAIN-CONTAINING PROTEIN-RELATED"/>
    <property type="match status" value="1"/>
</dbReference>